<evidence type="ECO:0000313" key="14">
    <source>
        <dbReference type="EMBL" id="MBA2115723.1"/>
    </source>
</evidence>
<dbReference type="EC" id="2.7.4.9" evidence="2 12"/>
<dbReference type="GO" id="GO:0006227">
    <property type="term" value="P:dUDP biosynthetic process"/>
    <property type="evidence" value="ECO:0007669"/>
    <property type="project" value="TreeGrafter"/>
</dbReference>
<keyword evidence="7 12" id="KW-0418">Kinase</keyword>
<keyword evidence="4 12" id="KW-0808">Transferase</keyword>
<proteinExistence type="inferred from homology"/>
<dbReference type="InterPro" id="IPR018094">
    <property type="entry name" value="Thymidylate_kinase"/>
</dbReference>
<evidence type="ECO:0000256" key="6">
    <source>
        <dbReference type="ARBA" id="ARBA00022741"/>
    </source>
</evidence>
<keyword evidence="6 12" id="KW-0547">Nucleotide-binding</keyword>
<feature type="domain" description="Thymidylate kinase-like" evidence="13">
    <location>
        <begin position="14"/>
        <end position="200"/>
    </location>
</feature>
<comment type="catalytic activity">
    <reaction evidence="10 12">
        <text>dTMP + ATP = dTDP + ADP</text>
        <dbReference type="Rhea" id="RHEA:13517"/>
        <dbReference type="ChEBI" id="CHEBI:30616"/>
        <dbReference type="ChEBI" id="CHEBI:58369"/>
        <dbReference type="ChEBI" id="CHEBI:63528"/>
        <dbReference type="ChEBI" id="CHEBI:456216"/>
        <dbReference type="EC" id="2.7.4.9"/>
    </reaction>
</comment>
<dbReference type="FunFam" id="3.40.50.300:FF:000225">
    <property type="entry name" value="Thymidylate kinase"/>
    <property type="match status" value="1"/>
</dbReference>
<evidence type="ECO:0000256" key="11">
    <source>
        <dbReference type="ARBA" id="ARBA00057735"/>
    </source>
</evidence>
<comment type="function">
    <text evidence="11 12">Phosphorylation of dTMP to form dTDP in both de novo and salvage pathways of dTTP synthesis.</text>
</comment>
<dbReference type="NCBIfam" id="TIGR00041">
    <property type="entry name" value="DTMP_kinase"/>
    <property type="match status" value="1"/>
</dbReference>
<evidence type="ECO:0000313" key="15">
    <source>
        <dbReference type="Proteomes" id="UP000551616"/>
    </source>
</evidence>
<dbReference type="RefSeq" id="WP_207397145.1">
    <property type="nucleotide sequence ID" value="NZ_JABRWO010000007.1"/>
</dbReference>
<feature type="binding site" evidence="12">
    <location>
        <begin position="16"/>
        <end position="23"/>
    </location>
    <ligand>
        <name>ATP</name>
        <dbReference type="ChEBI" id="CHEBI:30616"/>
    </ligand>
</feature>
<evidence type="ECO:0000256" key="10">
    <source>
        <dbReference type="ARBA" id="ARBA00048743"/>
    </source>
</evidence>
<sequence length="213" mass="23908">MTNSQTIRPLFISFDGIDGAGKSTQRDLLTEWLTQQGHEVVLCRDPGTTEVGERVRDLLLHRKELDLHPRTEMLLYMAARAQLVDDVIRPAIASGKTVLCDRFLLANIAYQGYASGIELDDVRNVGKVTVDRVMPDLTILLDLPEDVAFPRLGKNLDRMEAKGVAFMHRVREGFLKESDIYPHVSVIDATQEIDTIQAAIREAVAERLKELAK</sequence>
<dbReference type="InterPro" id="IPR039430">
    <property type="entry name" value="Thymidylate_kin-like_dom"/>
</dbReference>
<reference evidence="14 15" key="1">
    <citation type="submission" date="2020-05" db="EMBL/GenBank/DDBJ databases">
        <title>Bremerella alba sp. nov., a novel planctomycete isolated from the surface of the macroalga Fucus spiralis.</title>
        <authorList>
            <person name="Godinho O."/>
            <person name="Botelho R."/>
            <person name="Albuquerque L."/>
            <person name="Wiegand S."/>
            <person name="Da Costa M.S."/>
            <person name="Lobo-Da-Cunha A."/>
            <person name="Jogler C."/>
            <person name="Lage O.M."/>
        </authorList>
    </citation>
    <scope>NUCLEOTIDE SEQUENCE [LARGE SCALE GENOMIC DNA]</scope>
    <source>
        <strain evidence="14 15">FF15</strain>
    </source>
</reference>
<evidence type="ECO:0000256" key="4">
    <source>
        <dbReference type="ARBA" id="ARBA00022679"/>
    </source>
</evidence>
<dbReference type="Gene3D" id="3.40.50.300">
    <property type="entry name" value="P-loop containing nucleotide triphosphate hydrolases"/>
    <property type="match status" value="1"/>
</dbReference>
<evidence type="ECO:0000256" key="3">
    <source>
        <dbReference type="ARBA" id="ARBA00017144"/>
    </source>
</evidence>
<comment type="caution">
    <text evidence="14">The sequence shown here is derived from an EMBL/GenBank/DDBJ whole genome shotgun (WGS) entry which is preliminary data.</text>
</comment>
<evidence type="ECO:0000256" key="9">
    <source>
        <dbReference type="ARBA" id="ARBA00029962"/>
    </source>
</evidence>
<gene>
    <name evidence="12 14" type="primary">tmk</name>
    <name evidence="14" type="ORF">HOV93_29070</name>
</gene>
<keyword evidence="5 12" id="KW-0545">Nucleotide biosynthesis</keyword>
<dbReference type="AlphaFoldDB" id="A0A7V8V6E4"/>
<name>A0A7V8V6E4_9BACT</name>
<dbReference type="GO" id="GO:0005524">
    <property type="term" value="F:ATP binding"/>
    <property type="evidence" value="ECO:0007669"/>
    <property type="project" value="UniProtKB-UniRule"/>
</dbReference>
<dbReference type="GO" id="GO:0006235">
    <property type="term" value="P:dTTP biosynthetic process"/>
    <property type="evidence" value="ECO:0007669"/>
    <property type="project" value="UniProtKB-UniRule"/>
</dbReference>
<evidence type="ECO:0000256" key="2">
    <source>
        <dbReference type="ARBA" id="ARBA00012980"/>
    </source>
</evidence>
<evidence type="ECO:0000259" key="13">
    <source>
        <dbReference type="Pfam" id="PF02223"/>
    </source>
</evidence>
<dbReference type="InterPro" id="IPR027417">
    <property type="entry name" value="P-loop_NTPase"/>
</dbReference>
<evidence type="ECO:0000256" key="12">
    <source>
        <dbReference type="HAMAP-Rule" id="MF_00165"/>
    </source>
</evidence>
<dbReference type="Pfam" id="PF02223">
    <property type="entry name" value="Thymidylate_kin"/>
    <property type="match status" value="1"/>
</dbReference>
<dbReference type="CDD" id="cd01672">
    <property type="entry name" value="TMPK"/>
    <property type="match status" value="1"/>
</dbReference>
<evidence type="ECO:0000256" key="7">
    <source>
        <dbReference type="ARBA" id="ARBA00022777"/>
    </source>
</evidence>
<dbReference type="SUPFAM" id="SSF52540">
    <property type="entry name" value="P-loop containing nucleoside triphosphate hydrolases"/>
    <property type="match status" value="1"/>
</dbReference>
<comment type="similarity">
    <text evidence="1 12">Belongs to the thymidylate kinase family.</text>
</comment>
<protein>
    <recommendedName>
        <fullName evidence="3 12">Thymidylate kinase</fullName>
        <ecNumber evidence="2 12">2.7.4.9</ecNumber>
    </recommendedName>
    <alternativeName>
        <fullName evidence="9 12">dTMP kinase</fullName>
    </alternativeName>
</protein>
<dbReference type="PANTHER" id="PTHR10344:SF4">
    <property type="entry name" value="UMP-CMP KINASE 2, MITOCHONDRIAL"/>
    <property type="match status" value="1"/>
</dbReference>
<organism evidence="14 15">
    <name type="scientific">Bremerella alba</name>
    <dbReference type="NCBI Taxonomy" id="980252"/>
    <lineage>
        <taxon>Bacteria</taxon>
        <taxon>Pseudomonadati</taxon>
        <taxon>Planctomycetota</taxon>
        <taxon>Planctomycetia</taxon>
        <taxon>Pirellulales</taxon>
        <taxon>Pirellulaceae</taxon>
        <taxon>Bremerella</taxon>
    </lineage>
</organism>
<dbReference type="Proteomes" id="UP000551616">
    <property type="component" value="Unassembled WGS sequence"/>
</dbReference>
<dbReference type="GO" id="GO:0004798">
    <property type="term" value="F:dTMP kinase activity"/>
    <property type="evidence" value="ECO:0007669"/>
    <property type="project" value="UniProtKB-UniRule"/>
</dbReference>
<evidence type="ECO:0000256" key="1">
    <source>
        <dbReference type="ARBA" id="ARBA00009776"/>
    </source>
</evidence>
<keyword evidence="15" id="KW-1185">Reference proteome</keyword>
<dbReference type="GO" id="GO:0006233">
    <property type="term" value="P:dTDP biosynthetic process"/>
    <property type="evidence" value="ECO:0007669"/>
    <property type="project" value="InterPro"/>
</dbReference>
<dbReference type="GO" id="GO:0005829">
    <property type="term" value="C:cytosol"/>
    <property type="evidence" value="ECO:0007669"/>
    <property type="project" value="TreeGrafter"/>
</dbReference>
<evidence type="ECO:0000256" key="5">
    <source>
        <dbReference type="ARBA" id="ARBA00022727"/>
    </source>
</evidence>
<keyword evidence="8 12" id="KW-0067">ATP-binding</keyword>
<dbReference type="HAMAP" id="MF_00165">
    <property type="entry name" value="Thymidylate_kinase"/>
    <property type="match status" value="1"/>
</dbReference>
<accession>A0A7V8V6E4</accession>
<dbReference type="PANTHER" id="PTHR10344">
    <property type="entry name" value="THYMIDYLATE KINASE"/>
    <property type="match status" value="1"/>
</dbReference>
<evidence type="ECO:0000256" key="8">
    <source>
        <dbReference type="ARBA" id="ARBA00022840"/>
    </source>
</evidence>
<dbReference type="EMBL" id="JABRWO010000007">
    <property type="protein sequence ID" value="MBA2115723.1"/>
    <property type="molecule type" value="Genomic_DNA"/>
</dbReference>